<evidence type="ECO:0000256" key="1">
    <source>
        <dbReference type="SAM" id="MobiDB-lite"/>
    </source>
</evidence>
<protein>
    <submittedName>
        <fullName evidence="3">Glutamate-rich protein 1</fullName>
    </submittedName>
</protein>
<evidence type="ECO:0000313" key="3">
    <source>
        <dbReference type="RefSeq" id="XP_012678385.1"/>
    </source>
</evidence>
<keyword evidence="2" id="KW-1185">Reference proteome</keyword>
<dbReference type="OrthoDB" id="6151351at2759"/>
<dbReference type="InterPro" id="IPR026719">
    <property type="entry name" value="ERICH1"/>
</dbReference>
<dbReference type="KEGG" id="char:105896191"/>
<dbReference type="PANTHER" id="PTHR22444">
    <property type="entry name" value="GLUTAMATE-RICH PROTEIN 1"/>
    <property type="match status" value="1"/>
</dbReference>
<name>A0A6P3VRK5_CLUHA</name>
<dbReference type="GeneID" id="105896191"/>
<reference evidence="3" key="1">
    <citation type="submission" date="2025-08" db="UniProtKB">
        <authorList>
            <consortium name="RefSeq"/>
        </authorList>
    </citation>
    <scope>IDENTIFICATION</scope>
</reference>
<dbReference type="Proteomes" id="UP000515152">
    <property type="component" value="Chromosome 14"/>
</dbReference>
<sequence>MSIKKEVFLGKVLQKLYPAPAQLKLQTVVYPPSAEVESVANQTCVIAKSIKPVIGNGDGGIPALKSKKLYTVLPPPEAYSGGAQLPVVGPAPESTSKGSDPESEEPDDVQEEEPRRKRRRRRKGKVSEVLVNGAEGKESVTGSEVDAARTSPAEQLSRNKKRKLKKKRHREKLRSLGLAPQASVVEFTYQHKEDAEAGEDEAEDEEDECNDEQAAEVLDFLQTTLETYISDRSSPERTPPSGVDALLRSLSDRTAPPGELARLCGLKKLVLRRDTEELRRLLEDFQSSTAMPVEEASAVCTLFHYWIADIFPLGEVLKT</sequence>
<organism evidence="2 3">
    <name type="scientific">Clupea harengus</name>
    <name type="common">Atlantic herring</name>
    <dbReference type="NCBI Taxonomy" id="7950"/>
    <lineage>
        <taxon>Eukaryota</taxon>
        <taxon>Metazoa</taxon>
        <taxon>Chordata</taxon>
        <taxon>Craniata</taxon>
        <taxon>Vertebrata</taxon>
        <taxon>Euteleostomi</taxon>
        <taxon>Actinopterygii</taxon>
        <taxon>Neopterygii</taxon>
        <taxon>Teleostei</taxon>
        <taxon>Clupei</taxon>
        <taxon>Clupeiformes</taxon>
        <taxon>Clupeoidei</taxon>
        <taxon>Clupeidae</taxon>
        <taxon>Clupea</taxon>
    </lineage>
</organism>
<evidence type="ECO:0000313" key="2">
    <source>
        <dbReference type="Proteomes" id="UP000515152"/>
    </source>
</evidence>
<accession>A0A6P3VRK5</accession>
<feature type="compositionally biased region" description="Acidic residues" evidence="1">
    <location>
        <begin position="101"/>
        <end position="111"/>
    </location>
</feature>
<gene>
    <name evidence="3" type="primary">LOC105896191</name>
</gene>
<dbReference type="PANTHER" id="PTHR22444:SF1">
    <property type="entry name" value="GLUTAMATE-RICH PROTEIN 1"/>
    <property type="match status" value="1"/>
</dbReference>
<dbReference type="AlphaFoldDB" id="A0A6P3VRK5"/>
<feature type="compositionally biased region" description="Basic residues" evidence="1">
    <location>
        <begin position="158"/>
        <end position="172"/>
    </location>
</feature>
<dbReference type="RefSeq" id="XP_012678385.1">
    <property type="nucleotide sequence ID" value="XM_012822931.2"/>
</dbReference>
<proteinExistence type="predicted"/>
<feature type="region of interest" description="Disordered" evidence="1">
    <location>
        <begin position="80"/>
        <end position="179"/>
    </location>
</feature>